<name>A0ABU7LW89_9PROT</name>
<gene>
    <name evidence="2" type="ORF">V0U35_01025</name>
</gene>
<dbReference type="Proteomes" id="UP001310692">
    <property type="component" value="Unassembled WGS sequence"/>
</dbReference>
<sequence>MLRLAALVIFVFGNVEAAAQQYDWQDYQSELSWSGELSYTISDFADQLSDRWQIAQEGYLLEAGDITEAEASATIADIIEQRERMYAEFTAQIEFLLEQEPSTGDARLDSGIDAVASASRMFLVEAEQAFALDARMAEHFRSFPEELERQDAAANLTTARTAADVYLANSRLWLLFTDDQQFLHRGLIADIEFTECQNRLRAIEAVFQTGNVEQVPVLASELRDHAERLNRLSRSYGNFASMTATRWRSELNEDNDRPDQHQASIELAEAYAELFEAYEATAPLFMSMMSISRQATGLDEFLGHMDEPQAEFFDAFQAISRTSSAVDDAQARLDAFYE</sequence>
<keyword evidence="3" id="KW-1185">Reference proteome</keyword>
<evidence type="ECO:0000313" key="2">
    <source>
        <dbReference type="EMBL" id="MEE2565245.1"/>
    </source>
</evidence>
<dbReference type="RefSeq" id="WP_330194783.1">
    <property type="nucleotide sequence ID" value="NZ_JAZDRO010000001.1"/>
</dbReference>
<evidence type="ECO:0000256" key="1">
    <source>
        <dbReference type="SAM" id="SignalP"/>
    </source>
</evidence>
<organism evidence="2 3">
    <name type="scientific">Hyphobacterium marinum</name>
    <dbReference type="NCBI Taxonomy" id="3116574"/>
    <lineage>
        <taxon>Bacteria</taxon>
        <taxon>Pseudomonadati</taxon>
        <taxon>Pseudomonadota</taxon>
        <taxon>Alphaproteobacteria</taxon>
        <taxon>Maricaulales</taxon>
        <taxon>Maricaulaceae</taxon>
        <taxon>Hyphobacterium</taxon>
    </lineage>
</organism>
<protein>
    <recommendedName>
        <fullName evidence="4">DUF885 domain-containing protein</fullName>
    </recommendedName>
</protein>
<accession>A0ABU7LW89</accession>
<reference evidence="2 3" key="1">
    <citation type="submission" date="2024-01" db="EMBL/GenBank/DDBJ databases">
        <title>Hyphobacterium bacterium isolated from marine sediment.</title>
        <authorList>
            <person name="Zhao S."/>
        </authorList>
    </citation>
    <scope>NUCLEOTIDE SEQUENCE [LARGE SCALE GENOMIC DNA]</scope>
    <source>
        <strain evidence="2 3">Y60-23</strain>
    </source>
</reference>
<evidence type="ECO:0000313" key="3">
    <source>
        <dbReference type="Proteomes" id="UP001310692"/>
    </source>
</evidence>
<evidence type="ECO:0008006" key="4">
    <source>
        <dbReference type="Google" id="ProtNLM"/>
    </source>
</evidence>
<proteinExistence type="predicted"/>
<dbReference type="EMBL" id="JAZDRO010000001">
    <property type="protein sequence ID" value="MEE2565245.1"/>
    <property type="molecule type" value="Genomic_DNA"/>
</dbReference>
<keyword evidence="1" id="KW-0732">Signal</keyword>
<feature type="chain" id="PRO_5045452094" description="DUF885 domain-containing protein" evidence="1">
    <location>
        <begin position="18"/>
        <end position="338"/>
    </location>
</feature>
<feature type="signal peptide" evidence="1">
    <location>
        <begin position="1"/>
        <end position="17"/>
    </location>
</feature>
<comment type="caution">
    <text evidence="2">The sequence shown here is derived from an EMBL/GenBank/DDBJ whole genome shotgun (WGS) entry which is preliminary data.</text>
</comment>